<dbReference type="STRING" id="1160509.A0A3N4I5R0"/>
<organism evidence="2 3">
    <name type="scientific">Ascobolus immersus RN42</name>
    <dbReference type="NCBI Taxonomy" id="1160509"/>
    <lineage>
        <taxon>Eukaryota</taxon>
        <taxon>Fungi</taxon>
        <taxon>Dikarya</taxon>
        <taxon>Ascomycota</taxon>
        <taxon>Pezizomycotina</taxon>
        <taxon>Pezizomycetes</taxon>
        <taxon>Pezizales</taxon>
        <taxon>Ascobolaceae</taxon>
        <taxon>Ascobolus</taxon>
    </lineage>
</organism>
<dbReference type="GO" id="GO:0072344">
    <property type="term" value="P:rescue of stalled ribosome"/>
    <property type="evidence" value="ECO:0007669"/>
    <property type="project" value="TreeGrafter"/>
</dbReference>
<dbReference type="InterPro" id="IPR006994">
    <property type="entry name" value="TCF25/Rqc1"/>
</dbReference>
<dbReference type="PANTHER" id="PTHR22684">
    <property type="entry name" value="NULP1-RELATED"/>
    <property type="match status" value="1"/>
</dbReference>
<dbReference type="Proteomes" id="UP000275078">
    <property type="component" value="Unassembled WGS sequence"/>
</dbReference>
<accession>A0A3N4I5R0</accession>
<dbReference type="OrthoDB" id="205993at2759"/>
<feature type="compositionally biased region" description="Basic and acidic residues" evidence="1">
    <location>
        <begin position="9"/>
        <end position="24"/>
    </location>
</feature>
<sequence>MSSRALKKALRERELAEAAKREEELAAAASKQNQDDDADEDEESEDDDVVKTARANLFDLLGGEDNDDDDDEDEPKPETEDEEEEEVRVVQTKSQKKKNKKKKKKGKKPAAKEEPEADAVDEIEAALRELNAKERKRGNAADIDRVETPVAAASSQDFGVLKLDTKHLDVTHELRRLFGRAAVEDRAEVQDPIVMRGGRRVIMRGGGRSAASASSRRNFLVQPKASWPPVGSGGLGMELVSRNDADGTSKYTFVHSGGYSQLQQEFFGFVLTMDHEQIRRMLQINPFHSSCLLMVAYMLAHEGDNATSGDFVERALYNFGRTASVQFTKLLTEGKGRLDFNRFESREFYLAVWKYIHNLGLRGTWRTAEEYGWLLFSLDPEDDPYQAILMLDFLMLKAKSYDRLLSFAQSPAYSSRFSQLPNYAYSTALAQLLLGNRALAEEQLRKAITKFPWVVSRMFSALNVDDELPEALWGVLPPDDMKAQAVYSELYVERTKDIWKLPEAQQFFVDIALTVHNLPRVKLLKHQELPSHEKSVDGIPLSLARHVYLYDNKTILMSLPAEYSRAPTMDFDPFPPALEYSPYSEFLLSVGTENQQQQHPFAVGGEGRAPMEVINSLLERMPGMNTETVTNMLRQFGIIGPDGDEQDGEEAQEGVIPGAFPTDDQIPASPNVAVSATAPARPEAPNQARIQSIFRPSAPAPPPLPEKDINYYLHHEIAYRTNLYSTQSTFPPRDQTVHLITFLLDPFLRSNAEKLKSAPGDFAWVTSNRSQTLKHLLSLSDINIHTLLRELEIHAVLAKPNNPDSPYRLTKEYLESLRDVPDSEYPPNYYDPTPAISRFRRSFVENYPAGSEIQQQELNNLTRTLLGACPLPGGREVSKVETYVNWVLGVSSGWDGLDKERIKKRRLDIASKLEKWADSENWWRRELPVNPLQAMVEDADDEEYFSDEQYFG</sequence>
<dbReference type="GO" id="GO:1990112">
    <property type="term" value="C:RQC complex"/>
    <property type="evidence" value="ECO:0007669"/>
    <property type="project" value="TreeGrafter"/>
</dbReference>
<name>A0A3N4I5R0_ASCIM</name>
<dbReference type="EMBL" id="ML119693">
    <property type="protein sequence ID" value="RPA80008.1"/>
    <property type="molecule type" value="Genomic_DNA"/>
</dbReference>
<dbReference type="PANTHER" id="PTHR22684:SF0">
    <property type="entry name" value="RIBOSOME QUALITY CONTROL COMPLEX SUBUNIT TCF25"/>
    <property type="match status" value="1"/>
</dbReference>
<gene>
    <name evidence="2" type="ORF">BJ508DRAFT_133163</name>
</gene>
<feature type="compositionally biased region" description="Acidic residues" evidence="1">
    <location>
        <begin position="62"/>
        <end position="86"/>
    </location>
</feature>
<feature type="compositionally biased region" description="Acidic residues" evidence="1">
    <location>
        <begin position="35"/>
        <end position="48"/>
    </location>
</feature>
<feature type="compositionally biased region" description="Basic residues" evidence="1">
    <location>
        <begin position="94"/>
        <end position="109"/>
    </location>
</feature>
<evidence type="ECO:0000256" key="1">
    <source>
        <dbReference type="SAM" id="MobiDB-lite"/>
    </source>
</evidence>
<proteinExistence type="predicted"/>
<reference evidence="2 3" key="1">
    <citation type="journal article" date="2018" name="Nat. Ecol. Evol.">
        <title>Pezizomycetes genomes reveal the molecular basis of ectomycorrhizal truffle lifestyle.</title>
        <authorList>
            <person name="Murat C."/>
            <person name="Payen T."/>
            <person name="Noel B."/>
            <person name="Kuo A."/>
            <person name="Morin E."/>
            <person name="Chen J."/>
            <person name="Kohler A."/>
            <person name="Krizsan K."/>
            <person name="Balestrini R."/>
            <person name="Da Silva C."/>
            <person name="Montanini B."/>
            <person name="Hainaut M."/>
            <person name="Levati E."/>
            <person name="Barry K.W."/>
            <person name="Belfiori B."/>
            <person name="Cichocki N."/>
            <person name="Clum A."/>
            <person name="Dockter R.B."/>
            <person name="Fauchery L."/>
            <person name="Guy J."/>
            <person name="Iotti M."/>
            <person name="Le Tacon F."/>
            <person name="Lindquist E.A."/>
            <person name="Lipzen A."/>
            <person name="Malagnac F."/>
            <person name="Mello A."/>
            <person name="Molinier V."/>
            <person name="Miyauchi S."/>
            <person name="Poulain J."/>
            <person name="Riccioni C."/>
            <person name="Rubini A."/>
            <person name="Sitrit Y."/>
            <person name="Splivallo R."/>
            <person name="Traeger S."/>
            <person name="Wang M."/>
            <person name="Zifcakova L."/>
            <person name="Wipf D."/>
            <person name="Zambonelli A."/>
            <person name="Paolocci F."/>
            <person name="Nowrousian M."/>
            <person name="Ottonello S."/>
            <person name="Baldrian P."/>
            <person name="Spatafora J.W."/>
            <person name="Henrissat B."/>
            <person name="Nagy L.G."/>
            <person name="Aury J.M."/>
            <person name="Wincker P."/>
            <person name="Grigoriev I.V."/>
            <person name="Bonfante P."/>
            <person name="Martin F.M."/>
        </authorList>
    </citation>
    <scope>NUCLEOTIDE SEQUENCE [LARGE SCALE GENOMIC DNA]</scope>
    <source>
        <strain evidence="2 3">RN42</strain>
    </source>
</reference>
<evidence type="ECO:0000313" key="3">
    <source>
        <dbReference type="Proteomes" id="UP000275078"/>
    </source>
</evidence>
<evidence type="ECO:0000313" key="2">
    <source>
        <dbReference type="EMBL" id="RPA80008.1"/>
    </source>
</evidence>
<dbReference type="Pfam" id="PF04910">
    <property type="entry name" value="Tcf25"/>
    <property type="match status" value="1"/>
</dbReference>
<feature type="region of interest" description="Disordered" evidence="1">
    <location>
        <begin position="1"/>
        <end position="118"/>
    </location>
</feature>
<protein>
    <submittedName>
        <fullName evidence="2">DUF654-domain-containing protein</fullName>
    </submittedName>
</protein>
<keyword evidence="3" id="KW-1185">Reference proteome</keyword>
<dbReference type="GO" id="GO:1990116">
    <property type="term" value="P:ribosome-associated ubiquitin-dependent protein catabolic process"/>
    <property type="evidence" value="ECO:0007669"/>
    <property type="project" value="TreeGrafter"/>
</dbReference>
<dbReference type="AlphaFoldDB" id="A0A3N4I5R0"/>